<feature type="region of interest" description="Disordered" evidence="1">
    <location>
        <begin position="25"/>
        <end position="61"/>
    </location>
</feature>
<accession>A0A5B7JNM8</accession>
<name>A0A5B7JNM8_PORTR</name>
<evidence type="ECO:0000313" key="3">
    <source>
        <dbReference type="Proteomes" id="UP000324222"/>
    </source>
</evidence>
<evidence type="ECO:0000256" key="1">
    <source>
        <dbReference type="SAM" id="MobiDB-lite"/>
    </source>
</evidence>
<keyword evidence="3" id="KW-1185">Reference proteome</keyword>
<comment type="caution">
    <text evidence="2">The sequence shown here is derived from an EMBL/GenBank/DDBJ whole genome shotgun (WGS) entry which is preliminary data.</text>
</comment>
<organism evidence="2 3">
    <name type="scientific">Portunus trituberculatus</name>
    <name type="common">Swimming crab</name>
    <name type="synonym">Neptunus trituberculatus</name>
    <dbReference type="NCBI Taxonomy" id="210409"/>
    <lineage>
        <taxon>Eukaryota</taxon>
        <taxon>Metazoa</taxon>
        <taxon>Ecdysozoa</taxon>
        <taxon>Arthropoda</taxon>
        <taxon>Crustacea</taxon>
        <taxon>Multicrustacea</taxon>
        <taxon>Malacostraca</taxon>
        <taxon>Eumalacostraca</taxon>
        <taxon>Eucarida</taxon>
        <taxon>Decapoda</taxon>
        <taxon>Pleocyemata</taxon>
        <taxon>Brachyura</taxon>
        <taxon>Eubrachyura</taxon>
        <taxon>Portunoidea</taxon>
        <taxon>Portunidae</taxon>
        <taxon>Portuninae</taxon>
        <taxon>Portunus</taxon>
    </lineage>
</organism>
<sequence length="80" mass="8706">MVVVTAAWRAWACLDVNQVTSKPGATREMKKAHTAPSSLPQPFPSPSFLWAGEGRKGRGRKRKKAFVGLETAVARADDLL</sequence>
<gene>
    <name evidence="2" type="ORF">E2C01_091459</name>
</gene>
<proteinExistence type="predicted"/>
<dbReference type="AlphaFoldDB" id="A0A5B7JNM8"/>
<evidence type="ECO:0000313" key="2">
    <source>
        <dbReference type="EMBL" id="MPC96215.1"/>
    </source>
</evidence>
<protein>
    <submittedName>
        <fullName evidence="2">Uncharacterized protein</fullName>
    </submittedName>
</protein>
<dbReference type="Proteomes" id="UP000324222">
    <property type="component" value="Unassembled WGS sequence"/>
</dbReference>
<reference evidence="2 3" key="1">
    <citation type="submission" date="2019-05" db="EMBL/GenBank/DDBJ databases">
        <title>Another draft genome of Portunus trituberculatus and its Hox gene families provides insights of decapod evolution.</title>
        <authorList>
            <person name="Jeong J.-H."/>
            <person name="Song I."/>
            <person name="Kim S."/>
            <person name="Choi T."/>
            <person name="Kim D."/>
            <person name="Ryu S."/>
            <person name="Kim W."/>
        </authorList>
    </citation>
    <scope>NUCLEOTIDE SEQUENCE [LARGE SCALE GENOMIC DNA]</scope>
    <source>
        <tissue evidence="2">Muscle</tissue>
    </source>
</reference>
<dbReference type="EMBL" id="VSRR010105063">
    <property type="protein sequence ID" value="MPC96215.1"/>
    <property type="molecule type" value="Genomic_DNA"/>
</dbReference>